<keyword evidence="4" id="KW-1003">Cell membrane</keyword>
<keyword evidence="10" id="KW-1185">Reference proteome</keyword>
<dbReference type="Pfam" id="PF00005">
    <property type="entry name" value="ABC_tran"/>
    <property type="match status" value="1"/>
</dbReference>
<keyword evidence="6 9" id="KW-0067">ATP-binding</keyword>
<dbReference type="GeneID" id="87107876"/>
<dbReference type="KEGG" id="mpg:Theba_2136"/>
<reference evidence="9 10" key="1">
    <citation type="journal article" date="2012" name="Genome Biol. Evol.">
        <title>Genome Sequence of the Mesophilic Thermotogales Bacterium Mesotoga prima MesG1.Ag.4.2 Reveals the Largest Thermotogales Genome To Date.</title>
        <authorList>
            <person name="Zhaxybayeva O."/>
            <person name="Swithers K.S."/>
            <person name="Foght J."/>
            <person name="Green A.G."/>
            <person name="Bruce D."/>
            <person name="Detter C."/>
            <person name="Han S."/>
            <person name="Teshima H."/>
            <person name="Han J."/>
            <person name="Woyke T."/>
            <person name="Pitluck S."/>
            <person name="Nolan M."/>
            <person name="Ivanova N."/>
            <person name="Pati A."/>
            <person name="Land M.L."/>
            <person name="Dlutek M."/>
            <person name="Doolittle W.F."/>
            <person name="Noll K.M."/>
            <person name="Nesbo C.L."/>
        </authorList>
    </citation>
    <scope>NUCLEOTIDE SEQUENCE [LARGE SCALE GENOMIC DNA]</scope>
    <source>
        <strain evidence="10">mesG1.Ag.4.2</strain>
    </source>
</reference>
<dbReference type="Proteomes" id="UP000002881">
    <property type="component" value="Chromosome"/>
</dbReference>
<dbReference type="PANTHER" id="PTHR43297">
    <property type="entry name" value="OLIGOPEPTIDE TRANSPORT ATP-BINDING PROTEIN APPD"/>
    <property type="match status" value="1"/>
</dbReference>
<dbReference type="GO" id="GO:0015833">
    <property type="term" value="P:peptide transport"/>
    <property type="evidence" value="ECO:0007669"/>
    <property type="project" value="InterPro"/>
</dbReference>
<dbReference type="RefSeq" id="WP_014731538.1">
    <property type="nucleotide sequence ID" value="NC_017934.1"/>
</dbReference>
<dbReference type="GO" id="GO:0016887">
    <property type="term" value="F:ATP hydrolysis activity"/>
    <property type="evidence" value="ECO:0007669"/>
    <property type="project" value="InterPro"/>
</dbReference>
<dbReference type="InterPro" id="IPR027417">
    <property type="entry name" value="P-loop_NTPase"/>
</dbReference>
<protein>
    <submittedName>
        <fullName evidence="9">Oligopeptide/dipeptide ABC transporter, ATP-binding protein</fullName>
    </submittedName>
</protein>
<keyword evidence="7" id="KW-0472">Membrane</keyword>
<dbReference type="PANTHER" id="PTHR43297:SF2">
    <property type="entry name" value="DIPEPTIDE TRANSPORT ATP-BINDING PROTEIN DPPD"/>
    <property type="match status" value="1"/>
</dbReference>
<evidence type="ECO:0000313" key="9">
    <source>
        <dbReference type="EMBL" id="AFK07770.1"/>
    </source>
</evidence>
<evidence type="ECO:0000259" key="8">
    <source>
        <dbReference type="PROSITE" id="PS50893"/>
    </source>
</evidence>
<dbReference type="SMART" id="SM00382">
    <property type="entry name" value="AAA"/>
    <property type="match status" value="1"/>
</dbReference>
<dbReference type="EMBL" id="CP003532">
    <property type="protein sequence ID" value="AFK07770.1"/>
    <property type="molecule type" value="Genomic_DNA"/>
</dbReference>
<dbReference type="InterPro" id="IPR003593">
    <property type="entry name" value="AAA+_ATPase"/>
</dbReference>
<proteinExistence type="inferred from homology"/>
<sequence>MERILEVDDLKISFRTQLGKITPVDGVSFGLSKGETLGIVGESGCGKTITAFSIVRLLPKNAFLGDKTKISFRGRDISTLSKQELQKIRGKSISMVFQEPMTSLNPLYTIGWQISEVYRLHEGLDEDDAMKRSIEMLRLVGIPEPQKRVKEFPHQLSGGMRQRVMIAMALACSPELLIADEPTTALDVTIQAQVLELMNELKSKFDTATIIITHDLGVIAEMCDRVVVMYAGQIVESGGVFDIFDKPVHPYTKGLISSIPKIDVAKKDQKKLNVINGYVPHPSNFPEGCRFRPRCPVAFEKCTQQPPVVQIERQHSVRCWLFEGRDVL</sequence>
<dbReference type="NCBIfam" id="TIGR01727">
    <property type="entry name" value="oligo_HPY"/>
    <property type="match status" value="1"/>
</dbReference>
<organism evidence="9 10">
    <name type="scientific">Mesotoga prima MesG1.Ag.4.2</name>
    <dbReference type="NCBI Taxonomy" id="660470"/>
    <lineage>
        <taxon>Bacteria</taxon>
        <taxon>Thermotogati</taxon>
        <taxon>Thermotogota</taxon>
        <taxon>Thermotogae</taxon>
        <taxon>Kosmotogales</taxon>
        <taxon>Kosmotogaceae</taxon>
        <taxon>Mesotoga</taxon>
    </lineage>
</organism>
<comment type="subcellular location">
    <subcellularLocation>
        <location evidence="1">Cell membrane</location>
        <topology evidence="1">Peripheral membrane protein</topology>
    </subcellularLocation>
</comment>
<dbReference type="InterPro" id="IPR017871">
    <property type="entry name" value="ABC_transporter-like_CS"/>
</dbReference>
<evidence type="ECO:0000256" key="2">
    <source>
        <dbReference type="ARBA" id="ARBA00005417"/>
    </source>
</evidence>
<dbReference type="GO" id="GO:0005524">
    <property type="term" value="F:ATP binding"/>
    <property type="evidence" value="ECO:0007669"/>
    <property type="project" value="UniProtKB-KW"/>
</dbReference>
<dbReference type="CDD" id="cd03257">
    <property type="entry name" value="ABC_NikE_OppD_transporters"/>
    <property type="match status" value="1"/>
</dbReference>
<dbReference type="SUPFAM" id="SSF52540">
    <property type="entry name" value="P-loop containing nucleoside triphosphate hydrolases"/>
    <property type="match status" value="1"/>
</dbReference>
<dbReference type="InterPro" id="IPR050388">
    <property type="entry name" value="ABC_Ni/Peptide_Import"/>
</dbReference>
<dbReference type="PROSITE" id="PS50893">
    <property type="entry name" value="ABC_TRANSPORTER_2"/>
    <property type="match status" value="1"/>
</dbReference>
<dbReference type="InterPro" id="IPR003439">
    <property type="entry name" value="ABC_transporter-like_ATP-bd"/>
</dbReference>
<evidence type="ECO:0000256" key="7">
    <source>
        <dbReference type="ARBA" id="ARBA00023136"/>
    </source>
</evidence>
<name>I2F767_9BACT</name>
<dbReference type="HOGENOM" id="CLU_000604_1_23_0"/>
<evidence type="ECO:0000256" key="6">
    <source>
        <dbReference type="ARBA" id="ARBA00022840"/>
    </source>
</evidence>
<evidence type="ECO:0000313" key="10">
    <source>
        <dbReference type="Proteomes" id="UP000002881"/>
    </source>
</evidence>
<dbReference type="FunFam" id="3.40.50.300:FF:000016">
    <property type="entry name" value="Oligopeptide ABC transporter ATP-binding component"/>
    <property type="match status" value="1"/>
</dbReference>
<evidence type="ECO:0000256" key="4">
    <source>
        <dbReference type="ARBA" id="ARBA00022475"/>
    </source>
</evidence>
<dbReference type="eggNOG" id="COG0444">
    <property type="taxonomic scope" value="Bacteria"/>
</dbReference>
<dbReference type="AlphaFoldDB" id="I2F767"/>
<dbReference type="Pfam" id="PF08352">
    <property type="entry name" value="oligo_HPY"/>
    <property type="match status" value="1"/>
</dbReference>
<gene>
    <name evidence="9" type="ORF">Theba_2136</name>
</gene>
<evidence type="ECO:0000256" key="1">
    <source>
        <dbReference type="ARBA" id="ARBA00004202"/>
    </source>
</evidence>
<keyword evidence="5" id="KW-0547">Nucleotide-binding</keyword>
<accession>I2F767</accession>
<dbReference type="PROSITE" id="PS00211">
    <property type="entry name" value="ABC_TRANSPORTER_1"/>
    <property type="match status" value="1"/>
</dbReference>
<evidence type="ECO:0000256" key="3">
    <source>
        <dbReference type="ARBA" id="ARBA00022448"/>
    </source>
</evidence>
<dbReference type="STRING" id="660470.Theba_2136"/>
<comment type="similarity">
    <text evidence="2">Belongs to the ABC transporter superfamily.</text>
</comment>
<feature type="domain" description="ABC transporter" evidence="8">
    <location>
        <begin position="5"/>
        <end position="256"/>
    </location>
</feature>
<evidence type="ECO:0000256" key="5">
    <source>
        <dbReference type="ARBA" id="ARBA00022741"/>
    </source>
</evidence>
<dbReference type="GO" id="GO:0005886">
    <property type="term" value="C:plasma membrane"/>
    <property type="evidence" value="ECO:0007669"/>
    <property type="project" value="UniProtKB-SubCell"/>
</dbReference>
<keyword evidence="3" id="KW-0813">Transport</keyword>
<dbReference type="Gene3D" id="3.40.50.300">
    <property type="entry name" value="P-loop containing nucleotide triphosphate hydrolases"/>
    <property type="match status" value="1"/>
</dbReference>
<dbReference type="InterPro" id="IPR013563">
    <property type="entry name" value="Oligopep_ABC_C"/>
</dbReference>